<keyword evidence="2" id="KW-1185">Reference proteome</keyword>
<organism evidence="1 2">
    <name type="scientific">Methylocaldum marinum</name>
    <dbReference type="NCBI Taxonomy" id="1432792"/>
    <lineage>
        <taxon>Bacteria</taxon>
        <taxon>Pseudomonadati</taxon>
        <taxon>Pseudomonadota</taxon>
        <taxon>Gammaproteobacteria</taxon>
        <taxon>Methylococcales</taxon>
        <taxon>Methylococcaceae</taxon>
        <taxon>Methylocaldum</taxon>
    </lineage>
</organism>
<dbReference type="AlphaFoldDB" id="A0A250KW72"/>
<proteinExistence type="predicted"/>
<gene>
    <name evidence="1" type="ORF">sS8_3997</name>
</gene>
<reference evidence="1 2" key="1">
    <citation type="submission" date="2016-12" db="EMBL/GenBank/DDBJ databases">
        <title>Genome sequencing of Methylocaldum marinum.</title>
        <authorList>
            <person name="Takeuchi M."/>
            <person name="Kamagata Y."/>
            <person name="Hiraoka S."/>
            <person name="Oshima K."/>
            <person name="Hattori M."/>
            <person name="Iwasaki W."/>
        </authorList>
    </citation>
    <scope>NUCLEOTIDE SEQUENCE [LARGE SCALE GENOMIC DNA]</scope>
    <source>
        <strain evidence="1 2">S8</strain>
    </source>
</reference>
<dbReference type="InterPro" id="IPR030891">
    <property type="entry name" value="HaoB_nitrify"/>
</dbReference>
<evidence type="ECO:0008006" key="3">
    <source>
        <dbReference type="Google" id="ProtNLM"/>
    </source>
</evidence>
<dbReference type="NCBIfam" id="TIGR04392">
    <property type="entry name" value="haoB_nitrify"/>
    <property type="match status" value="1"/>
</dbReference>
<protein>
    <recommendedName>
        <fullName evidence="3">Hydroxylamine oxidation protein HaoB</fullName>
    </recommendedName>
</protein>
<dbReference type="EMBL" id="AP017928">
    <property type="protein sequence ID" value="BBA35928.1"/>
    <property type="molecule type" value="Genomic_DNA"/>
</dbReference>
<sequence>MTRLNDGARRAGKPRLLLGLGLLLAGLVVLFFGLPSFFSEEMRFEKIGEMKPGDTEFPELEGQFQPESLAEYQIAQADKVLVSLHAVSYRDKSGISRRAIVYPPVSDKDSSTPAGIGDGHQLRHDLWADAAKAIRQHTDENALFVSWWDDAQRIHFLTGRDAWVMQPVAEAYPEPRPRAFWDEISGGFAENEEPLRQLARWLAMDADQALAEISERLPKDRPVFWAICLDDLARLSEIEALSGVSFPFEARFFPAAADIHARISAVKRWAAEKGNGSYLVHPLPGGGIRAWRITSEEGEKTLMARLLPFVGSVGRAPKQLQVVYQSAQGAYLSIFEWVSR</sequence>
<evidence type="ECO:0000313" key="2">
    <source>
        <dbReference type="Proteomes" id="UP000266313"/>
    </source>
</evidence>
<dbReference type="OrthoDB" id="9781003at2"/>
<accession>A0A250KW72</accession>
<dbReference type="Proteomes" id="UP000266313">
    <property type="component" value="Chromosome"/>
</dbReference>
<name>A0A250KW72_9GAMM</name>
<evidence type="ECO:0000313" key="1">
    <source>
        <dbReference type="EMBL" id="BBA35928.1"/>
    </source>
</evidence>
<dbReference type="RefSeq" id="WP_119631195.1">
    <property type="nucleotide sequence ID" value="NZ_AP017928.1"/>
</dbReference>
<dbReference type="KEGG" id="mmai:sS8_3997"/>